<dbReference type="PROSITE" id="PS00197">
    <property type="entry name" value="2FE2S_FER_1"/>
    <property type="match status" value="1"/>
</dbReference>
<dbReference type="InterPro" id="IPR037165">
    <property type="entry name" value="AldOxase/xan_DH_Mopterin-bd_sf"/>
</dbReference>
<evidence type="ECO:0000256" key="5">
    <source>
        <dbReference type="ARBA" id="ARBA00022723"/>
    </source>
</evidence>
<dbReference type="SUPFAM" id="SSF56003">
    <property type="entry name" value="Molybdenum cofactor-binding domain"/>
    <property type="match status" value="1"/>
</dbReference>
<dbReference type="GO" id="GO:0071949">
    <property type="term" value="F:FAD binding"/>
    <property type="evidence" value="ECO:0007669"/>
    <property type="project" value="InterPro"/>
</dbReference>
<keyword evidence="9 13" id="KW-0411">Iron-sulfur</keyword>
<evidence type="ECO:0000256" key="8">
    <source>
        <dbReference type="ARBA" id="ARBA00023004"/>
    </source>
</evidence>
<dbReference type="Proteomes" id="UP000654075">
    <property type="component" value="Unassembled WGS sequence"/>
</dbReference>
<feature type="binding site" evidence="12">
    <location>
        <position position="359"/>
    </location>
    <ligand>
        <name>FAD</name>
        <dbReference type="ChEBI" id="CHEBI:57692"/>
    </ligand>
</feature>
<dbReference type="Pfam" id="PF00941">
    <property type="entry name" value="FAD_binding_5"/>
    <property type="match status" value="1"/>
</dbReference>
<dbReference type="EMBL" id="CAJNNV010025561">
    <property type="protein sequence ID" value="CAE8615090.1"/>
    <property type="molecule type" value="Genomic_DNA"/>
</dbReference>
<dbReference type="InterPro" id="IPR016166">
    <property type="entry name" value="FAD-bd_PCMH"/>
</dbReference>
<evidence type="ECO:0000256" key="1">
    <source>
        <dbReference type="ARBA" id="ARBA00001974"/>
    </source>
</evidence>
<evidence type="ECO:0000256" key="12">
    <source>
        <dbReference type="PIRSR" id="PIRSR000127-2"/>
    </source>
</evidence>
<name>A0A813FNT6_POLGL</name>
<dbReference type="PIRSF" id="PIRSF000127">
    <property type="entry name" value="Xanthine_DH"/>
    <property type="match status" value="1"/>
</dbReference>
<evidence type="ECO:0000256" key="6">
    <source>
        <dbReference type="ARBA" id="ARBA00022827"/>
    </source>
</evidence>
<evidence type="ECO:0000313" key="16">
    <source>
        <dbReference type="EMBL" id="CAE8615090.1"/>
    </source>
</evidence>
<dbReference type="Gene3D" id="3.10.20.30">
    <property type="match status" value="1"/>
</dbReference>
<feature type="binding site" evidence="13">
    <location>
        <position position="63"/>
    </location>
    <ligand>
        <name>[2Fe-2S] cluster</name>
        <dbReference type="ChEBI" id="CHEBI:190135"/>
        <label>1</label>
    </ligand>
</feature>
<dbReference type="InterPro" id="IPR000674">
    <property type="entry name" value="Ald_Oxase/Xan_DH_a/b"/>
</dbReference>
<feature type="binding site" evidence="13">
    <location>
        <position position="977"/>
    </location>
    <ligand>
        <name>Mo-molybdopterin</name>
        <dbReference type="ChEBI" id="CHEBI:71302"/>
    </ligand>
    <ligandPart>
        <name>Mo</name>
        <dbReference type="ChEBI" id="CHEBI:28685"/>
    </ligandPart>
</feature>
<dbReference type="Gene3D" id="3.30.365.10">
    <property type="entry name" value="Aldehyde oxidase/xanthine dehydrogenase, molybdopterin binding domain"/>
    <property type="match status" value="4"/>
</dbReference>
<feature type="binding site" evidence="13">
    <location>
        <position position="55"/>
    </location>
    <ligand>
        <name>[2Fe-2S] cluster</name>
        <dbReference type="ChEBI" id="CHEBI:190135"/>
        <label>1</label>
    </ligand>
</feature>
<keyword evidence="5 13" id="KW-0479">Metal-binding</keyword>
<dbReference type="InterPro" id="IPR008274">
    <property type="entry name" value="AldOxase/xan_DH_MoCoBD1"/>
</dbReference>
<keyword evidence="6 12" id="KW-0274">FAD</keyword>
<comment type="similarity">
    <text evidence="2">Belongs to the xanthine dehydrogenase family.</text>
</comment>
<keyword evidence="7" id="KW-0560">Oxidoreductase</keyword>
<proteinExistence type="inferred from homology"/>
<dbReference type="FunFam" id="3.30.365.10:FF:000002">
    <property type="entry name" value="Xanthine dehydrogenase oxidase"/>
    <property type="match status" value="1"/>
</dbReference>
<evidence type="ECO:0000259" key="14">
    <source>
        <dbReference type="PROSITE" id="PS51085"/>
    </source>
</evidence>
<dbReference type="Gene3D" id="3.90.1170.50">
    <property type="entry name" value="Aldehyde oxidase/xanthine dehydrogenase, a/b hammerhead"/>
    <property type="match status" value="1"/>
</dbReference>
<feature type="binding site" evidence="13">
    <location>
        <position position="160"/>
    </location>
    <ligand>
        <name>[2Fe-2S] cluster</name>
        <dbReference type="ChEBI" id="CHEBI:190135"/>
        <label>2</label>
    </ligand>
</feature>
<dbReference type="InterPro" id="IPR012675">
    <property type="entry name" value="Beta-grasp_dom_sf"/>
</dbReference>
<dbReference type="SUPFAM" id="SSF54665">
    <property type="entry name" value="CO dehydrogenase molybdoprotein N-domain-like"/>
    <property type="match status" value="1"/>
</dbReference>
<dbReference type="GO" id="GO:0051537">
    <property type="term" value="F:2 iron, 2 sulfur cluster binding"/>
    <property type="evidence" value="ECO:0007669"/>
    <property type="project" value="UniProtKB-KW"/>
</dbReference>
<evidence type="ECO:0000256" key="9">
    <source>
        <dbReference type="ARBA" id="ARBA00023014"/>
    </source>
</evidence>
<evidence type="ECO:0008006" key="18">
    <source>
        <dbReference type="Google" id="ProtNLM"/>
    </source>
</evidence>
<evidence type="ECO:0000259" key="15">
    <source>
        <dbReference type="PROSITE" id="PS51387"/>
    </source>
</evidence>
<keyword evidence="8 13" id="KW-0408">Iron</keyword>
<dbReference type="InterPro" id="IPR001041">
    <property type="entry name" value="2Fe-2S_ferredoxin-type"/>
</dbReference>
<feature type="binding site" evidence="13">
    <location>
        <position position="85"/>
    </location>
    <ligand>
        <name>[2Fe-2S] cluster</name>
        <dbReference type="ChEBI" id="CHEBI:190135"/>
        <label>1</label>
    </ligand>
</feature>
<comment type="cofactor">
    <cofactor evidence="13">
        <name>Mo-molybdopterin</name>
        <dbReference type="ChEBI" id="CHEBI:71302"/>
    </cofactor>
    <text evidence="13">Binds 1 Mo-molybdopterin (Mo-MPT) cofactor per subunit.</text>
</comment>
<dbReference type="PANTHER" id="PTHR45444">
    <property type="entry name" value="XANTHINE DEHYDROGENASE"/>
    <property type="match status" value="1"/>
</dbReference>
<feature type="binding site" evidence="13">
    <location>
        <position position="60"/>
    </location>
    <ligand>
        <name>[2Fe-2S] cluster</name>
        <dbReference type="ChEBI" id="CHEBI:190135"/>
        <label>1</label>
    </ligand>
</feature>
<dbReference type="InterPro" id="IPR046867">
    <property type="entry name" value="AldOxase/xan_DH_MoCoBD2"/>
</dbReference>
<dbReference type="InterPro" id="IPR016208">
    <property type="entry name" value="Ald_Oxase/xanthine_DH-like"/>
</dbReference>
<dbReference type="SUPFAM" id="SSF56176">
    <property type="entry name" value="FAD-binding/transporter-associated domain-like"/>
    <property type="match status" value="1"/>
</dbReference>
<dbReference type="InterPro" id="IPR016169">
    <property type="entry name" value="FAD-bd_PCMH_sub2"/>
</dbReference>
<dbReference type="InterPro" id="IPR036318">
    <property type="entry name" value="FAD-bd_PCMH-like_sf"/>
</dbReference>
<comment type="cofactor">
    <cofactor evidence="13">
        <name>[2Fe-2S] cluster</name>
        <dbReference type="ChEBI" id="CHEBI:190135"/>
    </cofactor>
    <text evidence="13">Binds 2 [2Fe-2S] clusters.</text>
</comment>
<feature type="binding site" evidence="12">
    <location>
        <position position="378"/>
    </location>
    <ligand>
        <name>FAD</name>
        <dbReference type="ChEBI" id="CHEBI:57692"/>
    </ligand>
</feature>
<dbReference type="SMART" id="SM01008">
    <property type="entry name" value="Ald_Xan_dh_C"/>
    <property type="match status" value="1"/>
</dbReference>
<dbReference type="OrthoDB" id="8300278at2759"/>
<feature type="binding site" evidence="13">
    <location>
        <position position="876"/>
    </location>
    <ligand>
        <name>Mo-molybdopterin</name>
        <dbReference type="ChEBI" id="CHEBI:71302"/>
    </ligand>
    <ligandPart>
        <name>Mo</name>
        <dbReference type="ChEBI" id="CHEBI:28685"/>
    </ligandPart>
</feature>
<dbReference type="Pfam" id="PF00111">
    <property type="entry name" value="Fer2"/>
    <property type="match status" value="1"/>
</dbReference>
<comment type="caution">
    <text evidence="16">The sequence shown here is derived from an EMBL/GenBank/DDBJ whole genome shotgun (WGS) entry which is preliminary data.</text>
</comment>
<gene>
    <name evidence="16" type="ORF">PGLA1383_LOCUS32807</name>
</gene>
<dbReference type="PANTHER" id="PTHR45444:SF3">
    <property type="entry name" value="XANTHINE DEHYDROGENASE"/>
    <property type="match status" value="1"/>
</dbReference>
<feature type="binding site" evidence="12">
    <location>
        <position position="498"/>
    </location>
    <ligand>
        <name>FAD</name>
        <dbReference type="ChEBI" id="CHEBI:57692"/>
    </ligand>
</feature>
<dbReference type="Pfam" id="PF02738">
    <property type="entry name" value="MoCoBD_1"/>
    <property type="match status" value="1"/>
</dbReference>
<dbReference type="CDD" id="cd00207">
    <property type="entry name" value="fer2"/>
    <property type="match status" value="1"/>
</dbReference>
<dbReference type="InterPro" id="IPR036884">
    <property type="entry name" value="2Fe-2S-bd_dom_sf"/>
</dbReference>
<dbReference type="GO" id="GO:0005506">
    <property type="term" value="F:iron ion binding"/>
    <property type="evidence" value="ECO:0007669"/>
    <property type="project" value="InterPro"/>
</dbReference>
<dbReference type="Gene3D" id="1.10.150.120">
    <property type="entry name" value="[2Fe-2S]-binding domain"/>
    <property type="match status" value="1"/>
</dbReference>
<dbReference type="SUPFAM" id="SSF47741">
    <property type="entry name" value="CO dehydrogenase ISP C-domain like"/>
    <property type="match status" value="1"/>
</dbReference>
<keyword evidence="17" id="KW-1185">Reference proteome</keyword>
<dbReference type="InterPro" id="IPR002346">
    <property type="entry name" value="Mopterin_DH_FAD-bd"/>
</dbReference>
<dbReference type="FunFam" id="3.30.365.10:FF:000001">
    <property type="entry name" value="Xanthine dehydrogenase oxidase"/>
    <property type="match status" value="1"/>
</dbReference>
<evidence type="ECO:0000256" key="2">
    <source>
        <dbReference type="ARBA" id="ARBA00006849"/>
    </source>
</evidence>
<feature type="binding site" evidence="13">
    <location>
        <position position="127"/>
    </location>
    <ligand>
        <name>[2Fe-2S] cluster</name>
        <dbReference type="ChEBI" id="CHEBI:190135"/>
        <label>2</label>
    </ligand>
</feature>
<dbReference type="FunFam" id="3.10.20.30:FF:000012">
    <property type="entry name" value="Xanthine dehydrogenase/oxidase"/>
    <property type="match status" value="1"/>
</dbReference>
<keyword evidence="4 13" id="KW-0001">2Fe-2S</keyword>
<evidence type="ECO:0000256" key="11">
    <source>
        <dbReference type="ARBA" id="ARBA00034078"/>
    </source>
</evidence>
<dbReference type="SUPFAM" id="SSF54292">
    <property type="entry name" value="2Fe-2S ferredoxin-like"/>
    <property type="match status" value="1"/>
</dbReference>
<sequence>MLRGTDSLATSTFGGAASFFVNGERVELRDGQIMPSSTLAQFLRQRRLTGTKIGCGVGSCGACTVTLATWDEERRRASFRAVNSCLTPLLAVDGCHVITIEGIGSTENPHPLQEAFVKHHASQCGFCTPGFLMALYSNLKAHDGSVSLQQIEGGFDGNLCRCTGYRPILDAAKSVAAVDFADCAKLAANAQHTAAAEEELPSGSKLVTSTSFSKKLETGTELFRLAGEEQCPSLGFPDMLKHRQVVPLSFGHKDCTWRWFAPTSLITVLELVAGFPRCRLYNGNTDFTERIRDKEGSMEAIISTLNVAEMRGVICEPGNTVSVGLAEPLASVHEALLGMVAQDEALASIKEFAQAVGAFASSQVRNWCGLGSLLRASDLTPLLMASKAEVVVQKLVDPCGAQALEQLHHQKDVANKPKGDADLRRGVLTEQSRQYFGQRLIGSRSSGPVGGPSLEVQERQVPLLRLELQPGEVAVRLLLPALQSPDATGEGLLLRGFRASMRRDAAFAEACAGLGVEVAAGVVQETCLVAHCFQRRIQLQKDWLHEGPERPGQKQPPSAVNFLAFAASLKGKPWPLCPEDAMAAVRAFLQEAESIEPSCSAQRGHYRKTLVASFLLDSFLAHPSSSLPLGAAGDTFGVPRAISSASQQYELQLRGGLHSCPDHRPLPETEERAPVGLPLAHTTALEQCTGEALYVDDLPVPSDCLWAAHVSSQVPKGRILGIDFSGALKLPGVYGYFDYRDCVTRVRDKQVPSNDAYKVFTSGMATAVGHCIGITVADTTELARKAAAEVRVRMEELDPVFTVQEAMAKNAVIPYNHVVEQGDVEATLQRCAAAGPTRIVRGELEIGGQEHMYLEPHAVMAVPGEGGEMTIYSCTQCIHKTQKTVAEILGVPASKVVVRVKRLGGAFGGKEVLSTFLAARLALAARKLRRPVRMLLDRQEDMEISGQRHPFRASFEMGFDDDGRILAYAAIWDELWRSAEVESRIRLVKAFNDSTPRHRQRGLAVVPTKYGINFPVKFLNQSGALVCIYQQDGSVLVSHGGTEMGQGLNRKLAQIAAQALGCDISLVHIGESASDKVPNPSPTAASVGSDLNGMAVLDACEKIAARLKPYRTDASGAPLAWKQVVQKAYLERVSLFSDGFYATPDCCEYDWKLDAKDNSERGIMYAYHTFGACCAEVEVDLRTGQWVCLRADMIVDVGSSLNPAIDIGQIEGAFVQGMGMYTLEELHWASGDVPWARAGTLVTNSPHSYKIPAASDVPCDFRVSLWPGAPNPKAVHSSKAVGEPPMFLSAAVYFAITQALSSANGIPCVRMDSPATAERIRMAFKDEIVREVEARCAEALQGALRSFRLDSPTRAERGLVAVRKEVQGAIQAFLKVQQSSQRAWKECQEKLTPAQLDLLNDSKGKLSYFS</sequence>
<dbReference type="Pfam" id="PF01315">
    <property type="entry name" value="Ald_Xan_dh_C"/>
    <property type="match status" value="1"/>
</dbReference>
<evidence type="ECO:0000256" key="7">
    <source>
        <dbReference type="ARBA" id="ARBA00023002"/>
    </source>
</evidence>
<keyword evidence="13" id="KW-0500">Molybdenum</keyword>
<accession>A0A813FNT6</accession>
<dbReference type="Pfam" id="PF01799">
    <property type="entry name" value="Fer2_2"/>
    <property type="match status" value="1"/>
</dbReference>
<dbReference type="InterPro" id="IPR036856">
    <property type="entry name" value="Ald_Oxase/Xan_DH_a/b_sf"/>
</dbReference>
<feature type="binding site" evidence="12">
    <location>
        <position position="911"/>
    </location>
    <ligand>
        <name>substrate</name>
    </ligand>
</feature>
<feature type="binding site" evidence="13">
    <location>
        <position position="124"/>
    </location>
    <ligand>
        <name>[2Fe-2S] cluster</name>
        <dbReference type="ChEBI" id="CHEBI:190135"/>
        <label>2</label>
    </ligand>
</feature>
<evidence type="ECO:0000256" key="3">
    <source>
        <dbReference type="ARBA" id="ARBA00022630"/>
    </source>
</evidence>
<dbReference type="Pfam" id="PF20256">
    <property type="entry name" value="MoCoBD_2"/>
    <property type="match status" value="1"/>
</dbReference>
<feature type="domain" description="FAD-binding PCMH-type" evidence="15">
    <location>
        <begin position="252"/>
        <end position="484"/>
    </location>
</feature>
<organism evidence="16 17">
    <name type="scientific">Polarella glacialis</name>
    <name type="common">Dinoflagellate</name>
    <dbReference type="NCBI Taxonomy" id="89957"/>
    <lineage>
        <taxon>Eukaryota</taxon>
        <taxon>Sar</taxon>
        <taxon>Alveolata</taxon>
        <taxon>Dinophyceae</taxon>
        <taxon>Suessiales</taxon>
        <taxon>Suessiaceae</taxon>
        <taxon>Polarella</taxon>
    </lineage>
</organism>
<feature type="binding site" evidence="13">
    <location>
        <position position="162"/>
    </location>
    <ligand>
        <name>[2Fe-2S] cluster</name>
        <dbReference type="ChEBI" id="CHEBI:190135"/>
        <label>2</label>
    </ligand>
</feature>
<feature type="binding site" evidence="13">
    <location>
        <position position="907"/>
    </location>
    <ligand>
        <name>Mo-molybdopterin</name>
        <dbReference type="ChEBI" id="CHEBI:71302"/>
    </ligand>
    <ligandPart>
        <name>Mo</name>
        <dbReference type="ChEBI" id="CHEBI:28685"/>
    </ligandPart>
</feature>
<evidence type="ECO:0000256" key="13">
    <source>
        <dbReference type="PIRSR" id="PIRSR000127-3"/>
    </source>
</evidence>
<dbReference type="OMA" id="QCRWKVG"/>
<dbReference type="GO" id="GO:0016491">
    <property type="term" value="F:oxidoreductase activity"/>
    <property type="evidence" value="ECO:0007669"/>
    <property type="project" value="UniProtKB-KW"/>
</dbReference>
<dbReference type="InterPro" id="IPR002888">
    <property type="entry name" value="2Fe-2S-bd"/>
</dbReference>
<feature type="domain" description="2Fe-2S ferredoxin-type" evidence="14">
    <location>
        <begin position="15"/>
        <end position="103"/>
    </location>
</feature>
<keyword evidence="10" id="KW-0520">NAD</keyword>
<evidence type="ECO:0000256" key="4">
    <source>
        <dbReference type="ARBA" id="ARBA00022714"/>
    </source>
</evidence>
<evidence type="ECO:0000313" key="17">
    <source>
        <dbReference type="Proteomes" id="UP000654075"/>
    </source>
</evidence>
<evidence type="ECO:0000256" key="10">
    <source>
        <dbReference type="ARBA" id="ARBA00023027"/>
    </source>
</evidence>
<reference evidence="16" key="1">
    <citation type="submission" date="2021-02" db="EMBL/GenBank/DDBJ databases">
        <authorList>
            <person name="Dougan E. K."/>
            <person name="Rhodes N."/>
            <person name="Thang M."/>
            <person name="Chan C."/>
        </authorList>
    </citation>
    <scope>NUCLEOTIDE SEQUENCE</scope>
</reference>
<dbReference type="InterPro" id="IPR036010">
    <property type="entry name" value="2Fe-2S_ferredoxin-like_sf"/>
</dbReference>
<comment type="cofactor">
    <cofactor evidence="11">
        <name>[2Fe-2S] cluster</name>
        <dbReference type="ChEBI" id="CHEBI:190135"/>
    </cofactor>
</comment>
<dbReference type="PROSITE" id="PS51387">
    <property type="entry name" value="FAD_PCMH"/>
    <property type="match status" value="1"/>
</dbReference>
<dbReference type="InterPro" id="IPR006058">
    <property type="entry name" value="2Fe2S_fd_BS"/>
</dbReference>
<comment type="cofactor">
    <cofactor evidence="1 12">
        <name>FAD</name>
        <dbReference type="ChEBI" id="CHEBI:57692"/>
    </cofactor>
</comment>
<keyword evidence="3" id="KW-0285">Flavoprotein</keyword>
<protein>
    <recommendedName>
        <fullName evidence="18">Xanthine dehydrogenase</fullName>
    </recommendedName>
</protein>
<dbReference type="Gene3D" id="3.30.465.10">
    <property type="match status" value="1"/>
</dbReference>
<dbReference type="PROSITE" id="PS51085">
    <property type="entry name" value="2FE2S_FER_2"/>
    <property type="match status" value="1"/>
</dbReference>